<reference evidence="2" key="1">
    <citation type="submission" date="2021-06" db="EMBL/GenBank/DDBJ databases">
        <authorList>
            <person name="Kallberg Y."/>
            <person name="Tangrot J."/>
            <person name="Rosling A."/>
        </authorList>
    </citation>
    <scope>NUCLEOTIDE SEQUENCE</scope>
    <source>
        <strain evidence="2">AZ414A</strain>
    </source>
</reference>
<dbReference type="Gene3D" id="1.25.40.10">
    <property type="entry name" value="Tetratricopeptide repeat domain"/>
    <property type="match status" value="1"/>
</dbReference>
<proteinExistence type="inferred from homology"/>
<gene>
    <name evidence="2" type="ORF">DEBURN_LOCUS9546</name>
</gene>
<comment type="caution">
    <text evidence="2">The sequence shown here is derived from an EMBL/GenBank/DDBJ whole genome shotgun (WGS) entry which is preliminary data.</text>
</comment>
<accession>A0A9N9GD03</accession>
<dbReference type="InterPro" id="IPR006597">
    <property type="entry name" value="Sel1-like"/>
</dbReference>
<dbReference type="SUPFAM" id="SSF81901">
    <property type="entry name" value="HCP-like"/>
    <property type="match status" value="1"/>
</dbReference>
<dbReference type="Proteomes" id="UP000789706">
    <property type="component" value="Unassembled WGS sequence"/>
</dbReference>
<evidence type="ECO:0000313" key="2">
    <source>
        <dbReference type="EMBL" id="CAG8601558.1"/>
    </source>
</evidence>
<feature type="non-terminal residue" evidence="2">
    <location>
        <position position="1"/>
    </location>
</feature>
<dbReference type="InterPro" id="IPR050767">
    <property type="entry name" value="Sel1_AlgK"/>
</dbReference>
<dbReference type="AlphaFoldDB" id="A0A9N9GD03"/>
<organism evidence="2 3">
    <name type="scientific">Diversispora eburnea</name>
    <dbReference type="NCBI Taxonomy" id="1213867"/>
    <lineage>
        <taxon>Eukaryota</taxon>
        <taxon>Fungi</taxon>
        <taxon>Fungi incertae sedis</taxon>
        <taxon>Mucoromycota</taxon>
        <taxon>Glomeromycotina</taxon>
        <taxon>Glomeromycetes</taxon>
        <taxon>Diversisporales</taxon>
        <taxon>Diversisporaceae</taxon>
        <taxon>Diversispora</taxon>
    </lineage>
</organism>
<comment type="similarity">
    <text evidence="1">Belongs to the sel-1 family.</text>
</comment>
<dbReference type="InterPro" id="IPR011990">
    <property type="entry name" value="TPR-like_helical_dom_sf"/>
</dbReference>
<dbReference type="EMBL" id="CAJVPK010001896">
    <property type="protein sequence ID" value="CAG8601558.1"/>
    <property type="molecule type" value="Genomic_DNA"/>
</dbReference>
<sequence length="231" mass="25927">WQHNPATRASLQSIFMKLDKLAGKYCTGKETVAKLLPDKALDLDGSAVSVSDVGGLDLPDMCMECNLDEISQISQIIPLEEGIAAHKKKDHAKAWECFLAHAKLENATAKYWKGYYLWEGIGVEKDRVQARELFREAADNGGIADAQLHYAFSLVNNPLVKFDREIFLKYITKAADNNNPTAQYNLGEVYFYGKLNQKKDKELGIKYLRLAALNDQPKAKKLLQELGINGY</sequence>
<protein>
    <submittedName>
        <fullName evidence="2">10312_t:CDS:1</fullName>
    </submittedName>
</protein>
<dbReference type="SMART" id="SM00671">
    <property type="entry name" value="SEL1"/>
    <property type="match status" value="3"/>
</dbReference>
<dbReference type="Pfam" id="PF08238">
    <property type="entry name" value="Sel1"/>
    <property type="match status" value="2"/>
</dbReference>
<name>A0A9N9GD03_9GLOM</name>
<dbReference type="PANTHER" id="PTHR11102">
    <property type="entry name" value="SEL-1-LIKE PROTEIN"/>
    <property type="match status" value="1"/>
</dbReference>
<dbReference type="PANTHER" id="PTHR11102:SF160">
    <property type="entry name" value="ERAD-ASSOCIATED E3 UBIQUITIN-PROTEIN LIGASE COMPONENT HRD3"/>
    <property type="match status" value="1"/>
</dbReference>
<evidence type="ECO:0000313" key="3">
    <source>
        <dbReference type="Proteomes" id="UP000789706"/>
    </source>
</evidence>
<keyword evidence="3" id="KW-1185">Reference proteome</keyword>
<dbReference type="OrthoDB" id="2397917at2759"/>
<evidence type="ECO:0000256" key="1">
    <source>
        <dbReference type="ARBA" id="ARBA00038101"/>
    </source>
</evidence>